<evidence type="ECO:0000313" key="2">
    <source>
        <dbReference type="EMBL" id="KAF0533910.1"/>
    </source>
</evidence>
<dbReference type="AlphaFoldDB" id="A0A8H4AUE8"/>
<accession>A0A8H4AUE8</accession>
<reference evidence="2 3" key="1">
    <citation type="journal article" date="2019" name="Environ. Microbiol.">
        <title>At the nexus of three kingdoms: the genome of the mycorrhizal fungus Gigaspora margarita provides insights into plant, endobacterial and fungal interactions.</title>
        <authorList>
            <person name="Venice F."/>
            <person name="Ghignone S."/>
            <person name="Salvioli di Fossalunga A."/>
            <person name="Amselem J."/>
            <person name="Novero M."/>
            <person name="Xianan X."/>
            <person name="Sedzielewska Toro K."/>
            <person name="Morin E."/>
            <person name="Lipzen A."/>
            <person name="Grigoriev I.V."/>
            <person name="Henrissat B."/>
            <person name="Martin F.M."/>
            <person name="Bonfante P."/>
        </authorList>
    </citation>
    <scope>NUCLEOTIDE SEQUENCE [LARGE SCALE GENOMIC DNA]</scope>
    <source>
        <strain evidence="2 3">BEG34</strain>
    </source>
</reference>
<gene>
    <name evidence="2" type="ORF">F8M41_010349</name>
</gene>
<dbReference type="Proteomes" id="UP000439903">
    <property type="component" value="Unassembled WGS sequence"/>
</dbReference>
<keyword evidence="1" id="KW-0812">Transmembrane</keyword>
<keyword evidence="3" id="KW-1185">Reference proteome</keyword>
<keyword evidence="1" id="KW-1133">Transmembrane helix</keyword>
<proteinExistence type="predicted"/>
<name>A0A8H4AUE8_GIGMA</name>
<dbReference type="EMBL" id="WTPW01000217">
    <property type="protein sequence ID" value="KAF0533910.1"/>
    <property type="molecule type" value="Genomic_DNA"/>
</dbReference>
<evidence type="ECO:0000313" key="3">
    <source>
        <dbReference type="Proteomes" id="UP000439903"/>
    </source>
</evidence>
<evidence type="ECO:0000256" key="1">
    <source>
        <dbReference type="SAM" id="Phobius"/>
    </source>
</evidence>
<sequence>MVKSLLVQGGRWICFAFLGPVLVSLGHGPIFVVIPGPTLGLSLKPSLFVGSLGLEPYYWNSVKYLSLDQGWSAVLSKSFTLKKNSSSLGSFLDLKLGAGLFDNVGDTFCVLVEFKVPTSIWFTGSCLASSDLVWWHLVLTIST</sequence>
<protein>
    <submittedName>
        <fullName evidence="2">Uncharacterized protein</fullName>
    </submittedName>
</protein>
<feature type="transmembrane region" description="Helical" evidence="1">
    <location>
        <begin position="12"/>
        <end position="34"/>
    </location>
</feature>
<comment type="caution">
    <text evidence="2">The sequence shown here is derived from an EMBL/GenBank/DDBJ whole genome shotgun (WGS) entry which is preliminary data.</text>
</comment>
<organism evidence="2 3">
    <name type="scientific">Gigaspora margarita</name>
    <dbReference type="NCBI Taxonomy" id="4874"/>
    <lineage>
        <taxon>Eukaryota</taxon>
        <taxon>Fungi</taxon>
        <taxon>Fungi incertae sedis</taxon>
        <taxon>Mucoromycota</taxon>
        <taxon>Glomeromycotina</taxon>
        <taxon>Glomeromycetes</taxon>
        <taxon>Diversisporales</taxon>
        <taxon>Gigasporaceae</taxon>
        <taxon>Gigaspora</taxon>
    </lineage>
</organism>
<keyword evidence="1" id="KW-0472">Membrane</keyword>